<dbReference type="FunFam" id="3.30.590.10:FF:000011">
    <property type="entry name" value="Glutamine synthetase"/>
    <property type="match status" value="1"/>
</dbReference>
<dbReference type="PROSITE" id="PS51987">
    <property type="entry name" value="GS_CATALYTIC"/>
    <property type="match status" value="1"/>
</dbReference>
<proteinExistence type="inferred from homology"/>
<dbReference type="GO" id="GO:0005737">
    <property type="term" value="C:cytoplasm"/>
    <property type="evidence" value="ECO:0007669"/>
    <property type="project" value="UniProtKB-SubCell"/>
</dbReference>
<dbReference type="PROSITE" id="PS00180">
    <property type="entry name" value="GLNA_1"/>
    <property type="match status" value="1"/>
</dbReference>
<comment type="similarity">
    <text evidence="2">Belongs to the glutamine synthetase family.</text>
</comment>
<organism evidence="10">
    <name type="scientific">viral metagenome</name>
    <dbReference type="NCBI Taxonomy" id="1070528"/>
    <lineage>
        <taxon>unclassified sequences</taxon>
        <taxon>metagenomes</taxon>
        <taxon>organismal metagenomes</taxon>
    </lineage>
</organism>
<dbReference type="InterPro" id="IPR008147">
    <property type="entry name" value="Gln_synt_N"/>
</dbReference>
<dbReference type="InterPro" id="IPR008146">
    <property type="entry name" value="Gln_synth_cat_dom"/>
</dbReference>
<feature type="domain" description="GS catalytic" evidence="9">
    <location>
        <begin position="97"/>
        <end position="349"/>
    </location>
</feature>
<evidence type="ECO:0000259" key="9">
    <source>
        <dbReference type="PROSITE" id="PS51987"/>
    </source>
</evidence>
<dbReference type="Pfam" id="PF00120">
    <property type="entry name" value="Gln-synt_C"/>
    <property type="match status" value="1"/>
</dbReference>
<evidence type="ECO:0000256" key="1">
    <source>
        <dbReference type="ARBA" id="ARBA00004496"/>
    </source>
</evidence>
<dbReference type="EC" id="6.3.1.2" evidence="3"/>
<dbReference type="PROSITE" id="PS51986">
    <property type="entry name" value="GS_BETA_GRASP"/>
    <property type="match status" value="1"/>
</dbReference>
<dbReference type="PROSITE" id="PS00181">
    <property type="entry name" value="GLNA_ATP"/>
    <property type="match status" value="1"/>
</dbReference>
<evidence type="ECO:0000256" key="2">
    <source>
        <dbReference type="ARBA" id="ARBA00009897"/>
    </source>
</evidence>
<dbReference type="SUPFAM" id="SSF54368">
    <property type="entry name" value="Glutamine synthetase, N-terminal domain"/>
    <property type="match status" value="1"/>
</dbReference>
<feature type="domain" description="GS beta-grasp" evidence="8">
    <location>
        <begin position="12"/>
        <end position="95"/>
    </location>
</feature>
<keyword evidence="4" id="KW-0963">Cytoplasm</keyword>
<dbReference type="Gene3D" id="3.10.20.70">
    <property type="entry name" value="Glutamine synthetase, N-terminal domain"/>
    <property type="match status" value="1"/>
</dbReference>
<dbReference type="GO" id="GO:0005524">
    <property type="term" value="F:ATP binding"/>
    <property type="evidence" value="ECO:0007669"/>
    <property type="project" value="UniProtKB-KW"/>
</dbReference>
<dbReference type="InterPro" id="IPR027303">
    <property type="entry name" value="Gln_synth_gly_rich_site"/>
</dbReference>
<dbReference type="GO" id="GO:0006542">
    <property type="term" value="P:glutamine biosynthetic process"/>
    <property type="evidence" value="ECO:0007669"/>
    <property type="project" value="InterPro"/>
</dbReference>
<dbReference type="InterPro" id="IPR014746">
    <property type="entry name" value="Gln_synth/guanido_kin_cat_dom"/>
</dbReference>
<evidence type="ECO:0000256" key="7">
    <source>
        <dbReference type="ARBA" id="ARBA00022840"/>
    </source>
</evidence>
<evidence type="ECO:0000256" key="4">
    <source>
        <dbReference type="ARBA" id="ARBA00022490"/>
    </source>
</evidence>
<reference evidence="10" key="1">
    <citation type="journal article" date="2020" name="Nature">
        <title>Giant virus diversity and host interactions through global metagenomics.</title>
        <authorList>
            <person name="Schulz F."/>
            <person name="Roux S."/>
            <person name="Paez-Espino D."/>
            <person name="Jungbluth S."/>
            <person name="Walsh D.A."/>
            <person name="Denef V.J."/>
            <person name="McMahon K.D."/>
            <person name="Konstantinidis K.T."/>
            <person name="Eloe-Fadrosh E.A."/>
            <person name="Kyrpides N.C."/>
            <person name="Woyke T."/>
        </authorList>
    </citation>
    <scope>NUCLEOTIDE SEQUENCE</scope>
    <source>
        <strain evidence="10">GVMAG-M-3300024252-29</strain>
    </source>
</reference>
<dbReference type="InterPro" id="IPR036651">
    <property type="entry name" value="Gln_synt_N_sf"/>
</dbReference>
<comment type="subcellular location">
    <subcellularLocation>
        <location evidence="1">Cytoplasm</location>
    </subcellularLocation>
</comment>
<dbReference type="SMART" id="SM01230">
    <property type="entry name" value="Gln-synt_C"/>
    <property type="match status" value="1"/>
</dbReference>
<dbReference type="GO" id="GO:0004356">
    <property type="term" value="F:glutamine synthetase activity"/>
    <property type="evidence" value="ECO:0007669"/>
    <property type="project" value="UniProtKB-EC"/>
</dbReference>
<dbReference type="InterPro" id="IPR050292">
    <property type="entry name" value="Glutamine_Synthetase"/>
</dbReference>
<name>A0A6C0IPN6_9ZZZZ</name>
<dbReference type="SUPFAM" id="SSF55931">
    <property type="entry name" value="Glutamine synthetase/guanido kinase"/>
    <property type="match status" value="1"/>
</dbReference>
<dbReference type="PANTHER" id="PTHR20852">
    <property type="entry name" value="GLUTAMINE SYNTHETASE"/>
    <property type="match status" value="1"/>
</dbReference>
<dbReference type="PANTHER" id="PTHR20852:SF93">
    <property type="entry name" value="GLUTAMINE SYNTHETASE CYTOSOLIC ISOZYME 1-1"/>
    <property type="match status" value="1"/>
</dbReference>
<accession>A0A6C0IPN6</accession>
<protein>
    <recommendedName>
        <fullName evidence="3">glutamine synthetase</fullName>
        <ecNumber evidence="3">6.3.1.2</ecNumber>
    </recommendedName>
</protein>
<dbReference type="InterPro" id="IPR027302">
    <property type="entry name" value="Gln_synth_N_conserv_site"/>
</dbReference>
<dbReference type="EMBL" id="MN740208">
    <property type="protein sequence ID" value="QHT93483.1"/>
    <property type="molecule type" value="Genomic_DNA"/>
</dbReference>
<dbReference type="Gene3D" id="3.30.590.10">
    <property type="entry name" value="Glutamine synthetase/guanido kinase, catalytic domain"/>
    <property type="match status" value="1"/>
</dbReference>
<keyword evidence="6" id="KW-0547">Nucleotide-binding</keyword>
<evidence type="ECO:0000256" key="6">
    <source>
        <dbReference type="ARBA" id="ARBA00022741"/>
    </source>
</evidence>
<evidence type="ECO:0000259" key="8">
    <source>
        <dbReference type="PROSITE" id="PS51986"/>
    </source>
</evidence>
<keyword evidence="7" id="KW-0067">ATP-binding</keyword>
<sequence length="349" mass="38774">MSGQGNGIPKKFIADYIWVGGEKELRSKSRVITLPPTQGTLSLADIPHWNYDGSSTKQAEGSSSEVIIVPRAIYRNPFTMGNNIFVICDTYTPDMVPHETNTRAMANSIFEKNLHLEPWYGMEQEYFLIEPSTGKPVGYDEDGKQGAHYCGIGSGNVFCRSVAEEHMALCIHAGVTISGINAEVAPGQWEFQVGPCQGIQAGDDMLMARYLLIRLSELKNVKVDFEPKPLTGDWNGSGCHTNFSTNQMRDGNDEKTGLEYIDDAIKCLERDHTEMIAQYGEGNRDRMTGEHETADYNVFSHGIANRGASVRIGNDTYKNKKGYFEDRRPSSNCDPYVVTSLIIKSVTTE</sequence>
<dbReference type="AlphaFoldDB" id="A0A6C0IPN6"/>
<keyword evidence="5" id="KW-0436">Ligase</keyword>
<evidence type="ECO:0000256" key="3">
    <source>
        <dbReference type="ARBA" id="ARBA00012937"/>
    </source>
</evidence>
<evidence type="ECO:0000313" key="10">
    <source>
        <dbReference type="EMBL" id="QHT93483.1"/>
    </source>
</evidence>
<evidence type="ECO:0000256" key="5">
    <source>
        <dbReference type="ARBA" id="ARBA00022598"/>
    </source>
</evidence>